<evidence type="ECO:0000259" key="1">
    <source>
        <dbReference type="Pfam" id="PF12680"/>
    </source>
</evidence>
<dbReference type="InterPro" id="IPR037401">
    <property type="entry name" value="SnoaL-like"/>
</dbReference>
<organism evidence="2 3">
    <name type="scientific">Nocardia nova</name>
    <dbReference type="NCBI Taxonomy" id="37330"/>
    <lineage>
        <taxon>Bacteria</taxon>
        <taxon>Bacillati</taxon>
        <taxon>Actinomycetota</taxon>
        <taxon>Actinomycetes</taxon>
        <taxon>Mycobacteriales</taxon>
        <taxon>Nocardiaceae</taxon>
        <taxon>Nocardia</taxon>
    </lineage>
</organism>
<proteinExistence type="predicted"/>
<name>A0A2S5ZYR1_9NOCA</name>
<dbReference type="SUPFAM" id="SSF54427">
    <property type="entry name" value="NTF2-like"/>
    <property type="match status" value="1"/>
</dbReference>
<reference evidence="2 3" key="1">
    <citation type="submission" date="2018-02" db="EMBL/GenBank/DDBJ databases">
        <title>8 Nocardia nova and 1 Nocardia cyriacigeorgica strain used for evolution to TMP-SMX.</title>
        <authorList>
            <person name="Mehta H."/>
            <person name="Weng J."/>
            <person name="Shamoo Y."/>
        </authorList>
    </citation>
    <scope>NUCLEOTIDE SEQUENCE [LARGE SCALE GENOMIC DNA]</scope>
    <source>
        <strain evidence="2 3">BAA2227</strain>
    </source>
</reference>
<sequence>MTDKNPAQHPASNYSPEKFEQAMDRRMLKKAPPKLFRGNRSQAERVFTEDELNANARTWFQQFEEQISFYEKLGHDLQWVVDWTKKWWWSWLVRDFDVVAELCTRDVTYKDPVSFGKTLVGLQEFIDYNVAFFDAIPDWRYDPLPGESFLQVNPDGTVQMMVRYLGTGHWDGPLKVYPFDETAASLPGNGAFMQCSAVDRYYWNADHMLYKGETLWDAFEGLQGSGVFPEAGSLPFKLLMNALRVPNTAARLRRSLPGVH</sequence>
<dbReference type="Proteomes" id="UP000238356">
    <property type="component" value="Unassembled WGS sequence"/>
</dbReference>
<dbReference type="AlphaFoldDB" id="A0A2S5ZYR1"/>
<dbReference type="InterPro" id="IPR032710">
    <property type="entry name" value="NTF2-like_dom_sf"/>
</dbReference>
<protein>
    <recommendedName>
        <fullName evidence="1">SnoaL-like domain-containing protein</fullName>
    </recommendedName>
</protein>
<keyword evidence="3" id="KW-1185">Reference proteome</keyword>
<accession>A0A2S5ZYR1</accession>
<evidence type="ECO:0000313" key="2">
    <source>
        <dbReference type="EMBL" id="PPJ23407.1"/>
    </source>
</evidence>
<evidence type="ECO:0000313" key="3">
    <source>
        <dbReference type="Proteomes" id="UP000238356"/>
    </source>
</evidence>
<gene>
    <name evidence="2" type="ORF">C5F51_28655</name>
</gene>
<dbReference type="RefSeq" id="WP_104364421.1">
    <property type="nucleotide sequence ID" value="NZ_PSZD01000024.1"/>
</dbReference>
<feature type="domain" description="SnoaL-like" evidence="1">
    <location>
        <begin position="93"/>
        <end position="143"/>
    </location>
</feature>
<dbReference type="EMBL" id="PSZD01000024">
    <property type="protein sequence ID" value="PPJ23407.1"/>
    <property type="molecule type" value="Genomic_DNA"/>
</dbReference>
<dbReference type="Pfam" id="PF12680">
    <property type="entry name" value="SnoaL_2"/>
    <property type="match status" value="1"/>
</dbReference>
<dbReference type="Gene3D" id="3.10.450.50">
    <property type="match status" value="1"/>
</dbReference>
<comment type="caution">
    <text evidence="2">The sequence shown here is derived from an EMBL/GenBank/DDBJ whole genome shotgun (WGS) entry which is preliminary data.</text>
</comment>